<proteinExistence type="predicted"/>
<name>A0A261FGS7_9BIFI</name>
<dbReference type="EMBL" id="RZUI01000008">
    <property type="protein sequence ID" value="KAA8829919.1"/>
    <property type="molecule type" value="Genomic_DNA"/>
</dbReference>
<gene>
    <name evidence="3" type="ORF">BTIS_0934</name>
    <name evidence="2" type="ORF">EMO89_07260</name>
</gene>
<dbReference type="AlphaFoldDB" id="A0A261FGS7"/>
<comment type="caution">
    <text evidence="3">The sequence shown here is derived from an EMBL/GenBank/DDBJ whole genome shotgun (WGS) entry which is preliminary data.</text>
</comment>
<keyword evidence="4" id="KW-1185">Reference proteome</keyword>
<reference evidence="2 5" key="2">
    <citation type="journal article" date="2019" name="Syst. Appl. Microbiol.">
        <title>Characterization of Bifidobacterium species in feaces of the Egyptian fruit bat: Description of B. vespertilionis sp. nov. and B. rousetti sp. nov.</title>
        <authorList>
            <person name="Modesto M."/>
            <person name="Satti M."/>
            <person name="Watanabe K."/>
            <person name="Puglisi E."/>
            <person name="Morelli L."/>
            <person name="Huang C.-H."/>
            <person name="Liou J.-S."/>
            <person name="Miyashita M."/>
            <person name="Tamura T."/>
            <person name="Saito S."/>
            <person name="Mori K."/>
            <person name="Huang L."/>
            <person name="Sciavilla P."/>
            <person name="Sandri C."/>
            <person name="Spiezio C."/>
            <person name="Vitali F."/>
            <person name="Cavalieri D."/>
            <person name="Perpetuini G."/>
            <person name="Tofalo R."/>
            <person name="Bonetti A."/>
            <person name="Arita M."/>
            <person name="Mattarelli P."/>
        </authorList>
    </citation>
    <scope>NUCLEOTIDE SEQUENCE [LARGE SCALE GENOMIC DNA]</scope>
    <source>
        <strain evidence="2 5">RST7</strain>
    </source>
</reference>
<protein>
    <submittedName>
        <fullName evidence="3">Pilus assembly protein</fullName>
    </submittedName>
</protein>
<accession>A0A261FGS7</accession>
<dbReference type="EMBL" id="MWWV01000005">
    <property type="protein sequence ID" value="OZG58086.1"/>
    <property type="molecule type" value="Genomic_DNA"/>
</dbReference>
<evidence type="ECO:0000313" key="3">
    <source>
        <dbReference type="EMBL" id="OZG58086.1"/>
    </source>
</evidence>
<sequence length="200" mass="20984">MTAELWAFAASVVVTVTAYVCVASVRWSPLVGEGGNERRSRPATALVLEMIAVAVRQGASIPRALDVIGGVCAGGGGGGRECDEDGSDAHDLGSEMILVARALNRGADWDNAWGVADPDGPDAVALAVIRSALEPSWKHGISPLLRIETTIEQIDRDERRRIEEAAAKMSVRVLVPMGLCFLPAFILIGVVPSIVSLATG</sequence>
<evidence type="ECO:0000313" key="4">
    <source>
        <dbReference type="Proteomes" id="UP000216444"/>
    </source>
</evidence>
<evidence type="ECO:0000313" key="2">
    <source>
        <dbReference type="EMBL" id="KAA8829919.1"/>
    </source>
</evidence>
<feature type="transmembrane region" description="Helical" evidence="1">
    <location>
        <begin position="169"/>
        <end position="195"/>
    </location>
</feature>
<dbReference type="OrthoDB" id="3267562at2"/>
<evidence type="ECO:0000256" key="1">
    <source>
        <dbReference type="SAM" id="Phobius"/>
    </source>
</evidence>
<keyword evidence="1" id="KW-1133">Transmembrane helix</keyword>
<dbReference type="RefSeq" id="WP_094663169.1">
    <property type="nucleotide sequence ID" value="NZ_MWWV01000005.1"/>
</dbReference>
<keyword evidence="1" id="KW-0812">Transmembrane</keyword>
<dbReference type="Proteomes" id="UP000216444">
    <property type="component" value="Unassembled WGS sequence"/>
</dbReference>
<evidence type="ECO:0000313" key="5">
    <source>
        <dbReference type="Proteomes" id="UP000412028"/>
    </source>
</evidence>
<keyword evidence="1" id="KW-0472">Membrane</keyword>
<feature type="transmembrane region" description="Helical" evidence="1">
    <location>
        <begin position="6"/>
        <end position="25"/>
    </location>
</feature>
<organism evidence="3 4">
    <name type="scientific">Bifidobacterium tissieri</name>
    <dbReference type="NCBI Taxonomy" id="1630162"/>
    <lineage>
        <taxon>Bacteria</taxon>
        <taxon>Bacillati</taxon>
        <taxon>Actinomycetota</taxon>
        <taxon>Actinomycetes</taxon>
        <taxon>Bifidobacteriales</taxon>
        <taxon>Bifidobacteriaceae</taxon>
        <taxon>Bifidobacterium</taxon>
    </lineage>
</organism>
<dbReference type="Proteomes" id="UP000412028">
    <property type="component" value="Unassembled WGS sequence"/>
</dbReference>
<reference evidence="3 4" key="1">
    <citation type="journal article" date="2017" name="BMC Genomics">
        <title>Comparative genomic and phylogenomic analyses of the Bifidobacteriaceae family.</title>
        <authorList>
            <person name="Lugli G.A."/>
            <person name="Milani C."/>
            <person name="Turroni F."/>
            <person name="Duranti S."/>
            <person name="Mancabelli L."/>
            <person name="Mangifesta M."/>
            <person name="Ferrario C."/>
            <person name="Modesto M."/>
            <person name="Mattarelli P."/>
            <person name="Jiri K."/>
            <person name="van Sinderen D."/>
            <person name="Ventura M."/>
        </authorList>
    </citation>
    <scope>NUCLEOTIDE SEQUENCE [LARGE SCALE GENOMIC DNA]</scope>
    <source>
        <strain evidence="3 4">DSM 100201</strain>
    </source>
</reference>